<evidence type="ECO:0000313" key="13">
    <source>
        <dbReference type="Proteomes" id="UP000001351"/>
    </source>
</evidence>
<dbReference type="RefSeq" id="WP_002616987.1">
    <property type="nucleotide sequence ID" value="NC_014623.1"/>
</dbReference>
<keyword evidence="7 9" id="KW-1133">Transmembrane helix</keyword>
<evidence type="ECO:0000256" key="6">
    <source>
        <dbReference type="ARBA" id="ARBA00022692"/>
    </source>
</evidence>
<protein>
    <submittedName>
        <fullName evidence="12">4-hydroxybenzoate transporter</fullName>
    </submittedName>
</protein>
<dbReference type="Proteomes" id="UP000032702">
    <property type="component" value="Unassembled WGS sequence"/>
</dbReference>
<dbReference type="OrthoDB" id="5525432at2"/>
<dbReference type="InterPro" id="IPR004746">
    <property type="entry name" value="MFS_AAHS"/>
</dbReference>
<evidence type="ECO:0000256" key="2">
    <source>
        <dbReference type="ARBA" id="ARBA00006508"/>
    </source>
</evidence>
<reference evidence="12 14" key="1">
    <citation type="submission" date="2006-04" db="EMBL/GenBank/DDBJ databases">
        <authorList>
            <person name="Nierman W.C."/>
        </authorList>
    </citation>
    <scope>NUCLEOTIDE SEQUENCE [LARGE SCALE GENOMIC DNA]</scope>
    <source>
        <strain evidence="12 14">DW4/3-1</strain>
    </source>
</reference>
<dbReference type="PROSITE" id="PS50850">
    <property type="entry name" value="MFS"/>
    <property type="match status" value="1"/>
</dbReference>
<dbReference type="SUPFAM" id="SSF103473">
    <property type="entry name" value="MFS general substrate transporter"/>
    <property type="match status" value="1"/>
</dbReference>
<dbReference type="Gene3D" id="1.20.1250.20">
    <property type="entry name" value="MFS general substrate transporter like domains"/>
    <property type="match status" value="1"/>
</dbReference>
<accession>Q08UA9</accession>
<feature type="transmembrane region" description="Helical" evidence="9">
    <location>
        <begin position="193"/>
        <end position="217"/>
    </location>
</feature>
<dbReference type="InterPro" id="IPR011701">
    <property type="entry name" value="MFS"/>
</dbReference>
<feature type="domain" description="Major facilitator superfamily (MFS) profile" evidence="10">
    <location>
        <begin position="43"/>
        <end position="451"/>
    </location>
</feature>
<feature type="transmembrane region" description="Helical" evidence="9">
    <location>
        <begin position="108"/>
        <end position="127"/>
    </location>
</feature>
<proteinExistence type="inferred from homology"/>
<evidence type="ECO:0000256" key="5">
    <source>
        <dbReference type="ARBA" id="ARBA00022519"/>
    </source>
</evidence>
<evidence type="ECO:0000256" key="7">
    <source>
        <dbReference type="ARBA" id="ARBA00022989"/>
    </source>
</evidence>
<evidence type="ECO:0000313" key="12">
    <source>
        <dbReference type="EMBL" id="EAU64076.1"/>
    </source>
</evidence>
<evidence type="ECO:0000256" key="1">
    <source>
        <dbReference type="ARBA" id="ARBA00004429"/>
    </source>
</evidence>
<feature type="transmembrane region" description="Helical" evidence="9">
    <location>
        <begin position="364"/>
        <end position="390"/>
    </location>
</feature>
<dbReference type="EMBL" id="CP002271">
    <property type="protein sequence ID" value="ADO69138.1"/>
    <property type="molecule type" value="Genomic_DNA"/>
</dbReference>
<evidence type="ECO:0000256" key="4">
    <source>
        <dbReference type="ARBA" id="ARBA00022475"/>
    </source>
</evidence>
<keyword evidence="6 9" id="KW-0812">Transmembrane</keyword>
<keyword evidence="13" id="KW-1185">Reference proteome</keyword>
<evidence type="ECO:0000313" key="11">
    <source>
        <dbReference type="EMBL" id="ADO69138.1"/>
    </source>
</evidence>
<dbReference type="STRING" id="378806.STAUR_1334"/>
<dbReference type="PANTHER" id="PTHR23508:SF10">
    <property type="entry name" value="CARBOXYLIC ACID TRANSPORTER PROTEIN HOMOLOG"/>
    <property type="match status" value="1"/>
</dbReference>
<keyword evidence="8 9" id="KW-0472">Membrane</keyword>
<dbReference type="CDD" id="cd17365">
    <property type="entry name" value="MFS_PcaK_like"/>
    <property type="match status" value="1"/>
</dbReference>
<keyword evidence="5" id="KW-0997">Cell inner membrane</keyword>
<dbReference type="HOGENOM" id="CLU_001265_46_4_7"/>
<feature type="transmembrane region" description="Helical" evidence="9">
    <location>
        <begin position="166"/>
        <end position="187"/>
    </location>
</feature>
<dbReference type="Proteomes" id="UP000001351">
    <property type="component" value="Chromosome"/>
</dbReference>
<dbReference type="NCBIfam" id="TIGR00895">
    <property type="entry name" value="2A0115"/>
    <property type="match status" value="1"/>
</dbReference>
<keyword evidence="4" id="KW-1003">Cell membrane</keyword>
<dbReference type="InterPro" id="IPR005829">
    <property type="entry name" value="Sugar_transporter_CS"/>
</dbReference>
<dbReference type="InterPro" id="IPR036259">
    <property type="entry name" value="MFS_trans_sf"/>
</dbReference>
<reference evidence="11 13" key="2">
    <citation type="journal article" date="2011" name="Mol. Biol. Evol.">
        <title>Comparative genomic analysis of fruiting body formation in Myxococcales.</title>
        <authorList>
            <person name="Huntley S."/>
            <person name="Hamann N."/>
            <person name="Wegener-Feldbrugge S."/>
            <person name="Treuner-Lange A."/>
            <person name="Kube M."/>
            <person name="Reinhardt R."/>
            <person name="Klages S."/>
            <person name="Muller R."/>
            <person name="Ronning C.M."/>
            <person name="Nierman W.C."/>
            <person name="Sogaard-Andersen L."/>
        </authorList>
    </citation>
    <scope>NUCLEOTIDE SEQUENCE [LARGE SCALE GENOMIC DNA]</scope>
    <source>
        <strain evidence="11 13">DW4/3-1</strain>
    </source>
</reference>
<feature type="transmembrane region" description="Helical" evidence="9">
    <location>
        <begin position="341"/>
        <end position="358"/>
    </location>
</feature>
<feature type="transmembrane region" description="Helical" evidence="9">
    <location>
        <begin position="77"/>
        <end position="96"/>
    </location>
</feature>
<dbReference type="KEGG" id="sur:STAUR_1334"/>
<comment type="similarity">
    <text evidence="2">Belongs to the major facilitator superfamily. Aromatic acid:H(+) symporter (AAHS) (TC 2.A.1.15) family.</text>
</comment>
<feature type="transmembrane region" description="Helical" evidence="9">
    <location>
        <begin position="402"/>
        <end position="425"/>
    </location>
</feature>
<evidence type="ECO:0000256" key="3">
    <source>
        <dbReference type="ARBA" id="ARBA00022448"/>
    </source>
</evidence>
<dbReference type="GO" id="GO:0046943">
    <property type="term" value="F:carboxylic acid transmembrane transporter activity"/>
    <property type="evidence" value="ECO:0007669"/>
    <property type="project" value="TreeGrafter"/>
</dbReference>
<dbReference type="GO" id="GO:0005886">
    <property type="term" value="C:plasma membrane"/>
    <property type="evidence" value="ECO:0007669"/>
    <property type="project" value="UniProtKB-SubCell"/>
</dbReference>
<organism evidence="12 14">
    <name type="scientific">Stigmatella aurantiaca (strain DW4/3-1)</name>
    <dbReference type="NCBI Taxonomy" id="378806"/>
    <lineage>
        <taxon>Bacteria</taxon>
        <taxon>Pseudomonadati</taxon>
        <taxon>Myxococcota</taxon>
        <taxon>Myxococcia</taxon>
        <taxon>Myxococcales</taxon>
        <taxon>Cystobacterineae</taxon>
        <taxon>Archangiaceae</taxon>
        <taxon>Stigmatella</taxon>
    </lineage>
</organism>
<dbReference type="PANTHER" id="PTHR23508">
    <property type="entry name" value="CARBOXYLIC ACID TRANSPORTER PROTEIN HOMOLOG"/>
    <property type="match status" value="1"/>
</dbReference>
<evidence type="ECO:0000259" key="10">
    <source>
        <dbReference type="PROSITE" id="PS50850"/>
    </source>
</evidence>
<dbReference type="InterPro" id="IPR020846">
    <property type="entry name" value="MFS_dom"/>
</dbReference>
<dbReference type="PATRIC" id="fig|378806.16.peg.3013"/>
<evidence type="ECO:0000256" key="9">
    <source>
        <dbReference type="SAM" id="Phobius"/>
    </source>
</evidence>
<name>Q08UA9_STIAD</name>
<feature type="transmembrane region" description="Helical" evidence="9">
    <location>
        <begin position="278"/>
        <end position="298"/>
    </location>
</feature>
<feature type="transmembrane region" description="Helical" evidence="9">
    <location>
        <begin position="310"/>
        <end position="334"/>
    </location>
</feature>
<feature type="transmembrane region" description="Helical" evidence="9">
    <location>
        <begin position="133"/>
        <end position="154"/>
    </location>
</feature>
<keyword evidence="3" id="KW-0813">Transport</keyword>
<dbReference type="PROSITE" id="PS00216">
    <property type="entry name" value="SUGAR_TRANSPORT_1"/>
    <property type="match status" value="1"/>
</dbReference>
<gene>
    <name evidence="11" type="primary">pcaK</name>
    <name evidence="11" type="ordered locus">STAUR_1334</name>
    <name evidence="12" type="ORF">STIAU_0054</name>
</gene>
<dbReference type="eggNOG" id="COG2271">
    <property type="taxonomic scope" value="Bacteria"/>
</dbReference>
<dbReference type="PROSITE" id="PS00217">
    <property type="entry name" value="SUGAR_TRANSPORT_2"/>
    <property type="match status" value="1"/>
</dbReference>
<sequence length="457" mass="47532">MNATERPDANAFVPPQLPTDRATTVDVQSFIDERPLSATQWLAVGLCFLIVFLDGLDTAAMGFVAPALAAAWGITRANLGGVMSAALAGLSIGALITGPLADRFGRKTILIASVLTFGLFSLLTAWADSMGTLITLRLLTGLGLGAAMPNATTLTSEFSPRRRRSLLVTVMFCGFTLGSAAGGFIAAKLIPAFGWAAMFILGGMAPLLLIPVLMLALPESPRFLAVRGQADRVAKMLGRIAGTGPIAAERFVVPEHNVRHDGSMVANVLGRERIGGTLLLWVTYFMGLMVVYSLTSWLPTLLGEAGFSTGHAATVTALFQMGGTVSAIGVGWAMDRFNPHGLIASFYALAGLSVFLTARSSGSVTVLGAMVLATGFFTSGAQTSMSALAARFYPTQGRATGVAWMLGIGRFGAILGAFSGAYLSSWGVERILTALALPALIAAATVTAKGLFTARDA</sequence>
<evidence type="ECO:0000313" key="14">
    <source>
        <dbReference type="Proteomes" id="UP000032702"/>
    </source>
</evidence>
<dbReference type="EMBL" id="AAMD01000131">
    <property type="protein sequence ID" value="EAU64076.1"/>
    <property type="molecule type" value="Genomic_DNA"/>
</dbReference>
<dbReference type="Pfam" id="PF07690">
    <property type="entry name" value="MFS_1"/>
    <property type="match status" value="1"/>
</dbReference>
<dbReference type="AlphaFoldDB" id="Q08UA9"/>
<feature type="transmembrane region" description="Helical" evidence="9">
    <location>
        <begin position="41"/>
        <end position="65"/>
    </location>
</feature>
<evidence type="ECO:0000256" key="8">
    <source>
        <dbReference type="ARBA" id="ARBA00023136"/>
    </source>
</evidence>
<comment type="subcellular location">
    <subcellularLocation>
        <location evidence="1">Cell inner membrane</location>
        <topology evidence="1">Multi-pass membrane protein</topology>
    </subcellularLocation>
</comment>
<feature type="transmembrane region" description="Helical" evidence="9">
    <location>
        <begin position="431"/>
        <end position="452"/>
    </location>
</feature>